<gene>
    <name evidence="8" type="ORF">H9876_01625</name>
</gene>
<evidence type="ECO:0000256" key="3">
    <source>
        <dbReference type="ARBA" id="ARBA00022989"/>
    </source>
</evidence>
<keyword evidence="4 7" id="KW-0175">Coiled coil</keyword>
<keyword evidence="5" id="KW-0472">Membrane</keyword>
<organism evidence="8 9">
    <name type="scientific">Candidatus Limosilactobacillus merdipullorum</name>
    <dbReference type="NCBI Taxonomy" id="2838653"/>
    <lineage>
        <taxon>Bacteria</taxon>
        <taxon>Bacillati</taxon>
        <taxon>Bacillota</taxon>
        <taxon>Bacilli</taxon>
        <taxon>Lactobacillales</taxon>
        <taxon>Lactobacillaceae</taxon>
        <taxon>Limosilactobacillus</taxon>
    </lineage>
</organism>
<proteinExistence type="predicted"/>
<dbReference type="Pfam" id="PF06160">
    <property type="entry name" value="EzrA"/>
    <property type="match status" value="1"/>
</dbReference>
<evidence type="ECO:0000256" key="4">
    <source>
        <dbReference type="ARBA" id="ARBA00023054"/>
    </source>
</evidence>
<dbReference type="InterPro" id="IPR010379">
    <property type="entry name" value="EzrA"/>
</dbReference>
<dbReference type="Proteomes" id="UP000886878">
    <property type="component" value="Unassembled WGS sequence"/>
</dbReference>
<evidence type="ECO:0000256" key="2">
    <source>
        <dbReference type="ARBA" id="ARBA00022692"/>
    </source>
</evidence>
<protein>
    <submittedName>
        <fullName evidence="8">Septation ring formation regulator EzrA</fullName>
    </submittedName>
</protein>
<feature type="non-terminal residue" evidence="8">
    <location>
        <position position="1"/>
    </location>
</feature>
<dbReference type="GO" id="GO:0000917">
    <property type="term" value="P:division septum assembly"/>
    <property type="evidence" value="ECO:0007669"/>
    <property type="project" value="UniProtKB-KW"/>
</dbReference>
<evidence type="ECO:0000256" key="1">
    <source>
        <dbReference type="ARBA" id="ARBA00004162"/>
    </source>
</evidence>
<comment type="caution">
    <text evidence="8">The sequence shown here is derived from an EMBL/GenBank/DDBJ whole genome shotgun (WGS) entry which is preliminary data.</text>
</comment>
<keyword evidence="6" id="KW-0131">Cell cycle</keyword>
<evidence type="ECO:0000313" key="9">
    <source>
        <dbReference type="Proteomes" id="UP000886878"/>
    </source>
</evidence>
<dbReference type="GO" id="GO:0005886">
    <property type="term" value="C:plasma membrane"/>
    <property type="evidence" value="ECO:0007669"/>
    <property type="project" value="UniProtKB-SubCell"/>
</dbReference>
<evidence type="ECO:0000313" key="8">
    <source>
        <dbReference type="EMBL" id="HIW70070.1"/>
    </source>
</evidence>
<name>A0A9D1QMJ1_9LACO</name>
<keyword evidence="6" id="KW-0132">Cell division</keyword>
<accession>A0A9D1QMJ1</accession>
<evidence type="ECO:0000256" key="5">
    <source>
        <dbReference type="ARBA" id="ARBA00023136"/>
    </source>
</evidence>
<dbReference type="AlphaFoldDB" id="A0A9D1QMJ1"/>
<sequence length="553" mass="63223">VLYLQRQGKKTVAKLQDLRQGINEDDIIKKLDKLNEADLSGKTKKQATSFLHDYQEQVVNPLKMLDNEIESAGQLLQGSKLFSSRSKLTDLSQQLTQIQQTARSISQQINELSQLQSIQQTAEATLAKQFEEFHQQFDTDGYQFGKSVHLLGKRLADLEADYQHFLKMYKSGDYLAAQELLKNVQTETTAFKQLVDQVPPLYKPLLTVYPDQLKELTGAVQQLTDQHYHFVEENLGDKINSLKQEATSALEQLNQLELGEVAHTNEHLKTQIDHYYDIMQREIDARPHVQQALDNLGSHLHHAQEQNNELKSMLTRLSESYTFNNDEIATTRDLDGQLANIANQYQHDSDAVKNQTAVDSRILDNCQQNEKALNAIEVQQQKINDSVAMMQEDEQRAEKAVKHFASQLKTIKRHAEALNLPGLSKKYLDYFFMVSDEIGKLNDNIHAEKLNMDEITKQLLIVQSDMQTLSDKTDDLRDAAMLTERLMQYANRFDDNEDVTQAAAKAQKLYDSYEYKEAMEAIATALEIAEPGALKRIEDAYYRDVKNSTLMSD</sequence>
<feature type="coiled-coil region" evidence="7">
    <location>
        <begin position="88"/>
        <end position="115"/>
    </location>
</feature>
<dbReference type="EMBL" id="DXGK01000030">
    <property type="protein sequence ID" value="HIW70070.1"/>
    <property type="molecule type" value="Genomic_DNA"/>
</dbReference>
<comment type="subcellular location">
    <subcellularLocation>
        <location evidence="1">Cell membrane</location>
        <topology evidence="1">Single-pass membrane protein</topology>
    </subcellularLocation>
</comment>
<feature type="coiled-coil region" evidence="7">
    <location>
        <begin position="232"/>
        <end position="259"/>
    </location>
</feature>
<keyword evidence="6" id="KW-0717">Septation</keyword>
<dbReference type="GO" id="GO:0005940">
    <property type="term" value="C:septin ring"/>
    <property type="evidence" value="ECO:0007669"/>
    <property type="project" value="InterPro"/>
</dbReference>
<reference evidence="8" key="1">
    <citation type="journal article" date="2021" name="PeerJ">
        <title>Extensive microbial diversity within the chicken gut microbiome revealed by metagenomics and culture.</title>
        <authorList>
            <person name="Gilroy R."/>
            <person name="Ravi A."/>
            <person name="Getino M."/>
            <person name="Pursley I."/>
            <person name="Horton D.L."/>
            <person name="Alikhan N.F."/>
            <person name="Baker D."/>
            <person name="Gharbi K."/>
            <person name="Hall N."/>
            <person name="Watson M."/>
            <person name="Adriaenssens E.M."/>
            <person name="Foster-Nyarko E."/>
            <person name="Jarju S."/>
            <person name="Secka A."/>
            <person name="Antonio M."/>
            <person name="Oren A."/>
            <person name="Chaudhuri R.R."/>
            <person name="La Ragione R."/>
            <person name="Hildebrand F."/>
            <person name="Pallen M.J."/>
        </authorList>
    </citation>
    <scope>NUCLEOTIDE SEQUENCE</scope>
    <source>
        <strain evidence="8">ChiHejej3B27-2180</strain>
    </source>
</reference>
<keyword evidence="3" id="KW-1133">Transmembrane helix</keyword>
<evidence type="ECO:0000256" key="7">
    <source>
        <dbReference type="SAM" id="Coils"/>
    </source>
</evidence>
<keyword evidence="2" id="KW-0812">Transmembrane</keyword>
<reference evidence="8" key="2">
    <citation type="submission" date="2021-04" db="EMBL/GenBank/DDBJ databases">
        <authorList>
            <person name="Gilroy R."/>
        </authorList>
    </citation>
    <scope>NUCLEOTIDE SEQUENCE</scope>
    <source>
        <strain evidence="8">ChiHejej3B27-2180</strain>
    </source>
</reference>
<evidence type="ECO:0000256" key="6">
    <source>
        <dbReference type="ARBA" id="ARBA00023210"/>
    </source>
</evidence>
<dbReference type="GO" id="GO:0000921">
    <property type="term" value="P:septin ring assembly"/>
    <property type="evidence" value="ECO:0007669"/>
    <property type="project" value="InterPro"/>
</dbReference>